<evidence type="ECO:0000313" key="2">
    <source>
        <dbReference type="Proteomes" id="UP000238916"/>
    </source>
</evidence>
<protein>
    <submittedName>
        <fullName evidence="1">Uncharacterized protein</fullName>
    </submittedName>
</protein>
<proteinExistence type="predicted"/>
<dbReference type="AlphaFoldDB" id="A0A2U3K6M4"/>
<accession>A0A2U3K6M4</accession>
<sequence length="65" mass="7321">MCLRPSIYNRGLFLLLTYDILSLGEFKGGGFMDSGPYHPCTTILDYIGWSHFYNRCQAPSLKGGK</sequence>
<dbReference type="EMBL" id="OMOF01000055">
    <property type="protein sequence ID" value="SPF35311.1"/>
    <property type="molecule type" value="Genomic_DNA"/>
</dbReference>
<evidence type="ECO:0000313" key="1">
    <source>
        <dbReference type="EMBL" id="SPF35311.1"/>
    </source>
</evidence>
<organism evidence="1 2">
    <name type="scientific">Candidatus Desulfosporosinus infrequens</name>
    <dbReference type="NCBI Taxonomy" id="2043169"/>
    <lineage>
        <taxon>Bacteria</taxon>
        <taxon>Bacillati</taxon>
        <taxon>Bacillota</taxon>
        <taxon>Clostridia</taxon>
        <taxon>Eubacteriales</taxon>
        <taxon>Desulfitobacteriaceae</taxon>
        <taxon>Desulfosporosinus</taxon>
    </lineage>
</organism>
<gene>
    <name evidence="1" type="ORF">SBF1_1480006</name>
</gene>
<dbReference type="Proteomes" id="UP000238916">
    <property type="component" value="Unassembled WGS sequence"/>
</dbReference>
<reference evidence="2" key="1">
    <citation type="submission" date="2018-02" db="EMBL/GenBank/DDBJ databases">
        <authorList>
            <person name="Hausmann B."/>
        </authorList>
    </citation>
    <scope>NUCLEOTIDE SEQUENCE [LARGE SCALE GENOMIC DNA]</scope>
    <source>
        <strain evidence="2">Peat soil MAG SbF1</strain>
    </source>
</reference>
<name>A0A2U3K6M4_9FIRM</name>